<name>A0A0F5IWN7_9BACT</name>
<feature type="domain" description="Major fimbrial subunit protein N-terminal" evidence="5">
    <location>
        <begin position="36"/>
        <end position="181"/>
    </location>
</feature>
<evidence type="ECO:0000256" key="4">
    <source>
        <dbReference type="ARBA" id="ARBA00023263"/>
    </source>
</evidence>
<gene>
    <name evidence="6" type="ORF">HMPREF1536_04597</name>
</gene>
<evidence type="ECO:0000259" key="5">
    <source>
        <dbReference type="Pfam" id="PF06321"/>
    </source>
</evidence>
<dbReference type="Gene3D" id="2.60.40.3690">
    <property type="match status" value="1"/>
</dbReference>
<dbReference type="GO" id="GO:0009289">
    <property type="term" value="C:pilus"/>
    <property type="evidence" value="ECO:0007669"/>
    <property type="project" value="UniProtKB-SubCell"/>
</dbReference>
<evidence type="ECO:0000313" key="7">
    <source>
        <dbReference type="Proteomes" id="UP000033035"/>
    </source>
</evidence>
<dbReference type="PROSITE" id="PS51257">
    <property type="entry name" value="PROKAR_LIPOPROTEIN"/>
    <property type="match status" value="1"/>
</dbReference>
<dbReference type="PATRIC" id="fig|1203610.3.peg.4686"/>
<dbReference type="RefSeq" id="WP_028728147.1">
    <property type="nucleotide sequence ID" value="NZ_AUAE01000027.1"/>
</dbReference>
<comment type="similarity">
    <text evidence="2">Belongs to the bacteroidetes fimbrillin superfamily. FimA/Mfa1 family.</text>
</comment>
<keyword evidence="7" id="KW-1185">Reference proteome</keyword>
<keyword evidence="4" id="KW-0281">Fimbrium</keyword>
<reference evidence="6 7" key="1">
    <citation type="submission" date="2013-04" db="EMBL/GenBank/DDBJ databases">
        <title>The Genome Sequence of Parabacteroides gordonii DSM 23371.</title>
        <authorList>
            <consortium name="The Broad Institute Genomics Platform"/>
            <person name="Earl A."/>
            <person name="Ward D."/>
            <person name="Feldgarden M."/>
            <person name="Gevers D."/>
            <person name="Martens E."/>
            <person name="Sakamoto M."/>
            <person name="Benno Y."/>
            <person name="Suzuki N."/>
            <person name="Matsunaga N."/>
            <person name="Koshihara K."/>
            <person name="Seki M."/>
            <person name="Komiya H."/>
            <person name="Walker B."/>
            <person name="Young S."/>
            <person name="Zeng Q."/>
            <person name="Gargeya S."/>
            <person name="Fitzgerald M."/>
            <person name="Haas B."/>
            <person name="Abouelleil A."/>
            <person name="Allen A.W."/>
            <person name="Alvarado L."/>
            <person name="Arachchi H.M."/>
            <person name="Berlin A.M."/>
            <person name="Chapman S.B."/>
            <person name="Gainer-Dewar J."/>
            <person name="Goldberg J."/>
            <person name="Griggs A."/>
            <person name="Gujja S."/>
            <person name="Hansen M."/>
            <person name="Howarth C."/>
            <person name="Imamovic A."/>
            <person name="Ireland A."/>
            <person name="Larimer J."/>
            <person name="McCowan C."/>
            <person name="Murphy C."/>
            <person name="Pearson M."/>
            <person name="Poon T.W."/>
            <person name="Priest M."/>
            <person name="Roberts A."/>
            <person name="Saif S."/>
            <person name="Shea T."/>
            <person name="Sisk P."/>
            <person name="Sykes S."/>
            <person name="Wortman J."/>
            <person name="Nusbaum C."/>
            <person name="Birren B."/>
        </authorList>
    </citation>
    <scope>NUCLEOTIDE SEQUENCE [LARGE SCALE GENOMIC DNA]</scope>
    <source>
        <strain evidence="6 7">MS-1</strain>
    </source>
</reference>
<comment type="caution">
    <text evidence="6">The sequence shown here is derived from an EMBL/GenBank/DDBJ whole genome shotgun (WGS) entry which is preliminary data.</text>
</comment>
<dbReference type="InterPro" id="IPR029141">
    <property type="entry name" value="FimA_N"/>
</dbReference>
<dbReference type="AlphaFoldDB" id="A0A0F5IWN7"/>
<proteinExistence type="inferred from homology"/>
<dbReference type="EMBL" id="AQHW01000025">
    <property type="protein sequence ID" value="KKB49532.1"/>
    <property type="molecule type" value="Genomic_DNA"/>
</dbReference>
<evidence type="ECO:0000256" key="1">
    <source>
        <dbReference type="ARBA" id="ARBA00004561"/>
    </source>
</evidence>
<accession>A0A0F5IWN7</accession>
<protein>
    <recommendedName>
        <fullName evidence="5">Major fimbrial subunit protein N-terminal domain-containing protein</fullName>
    </recommendedName>
</protein>
<evidence type="ECO:0000256" key="3">
    <source>
        <dbReference type="ARBA" id="ARBA00022729"/>
    </source>
</evidence>
<keyword evidence="3" id="KW-0732">Signal</keyword>
<evidence type="ECO:0000313" key="6">
    <source>
        <dbReference type="EMBL" id="KKB49532.1"/>
    </source>
</evidence>
<comment type="subcellular location">
    <subcellularLocation>
        <location evidence="1">Fimbrium</location>
    </subcellularLocation>
</comment>
<dbReference type="Proteomes" id="UP000033035">
    <property type="component" value="Unassembled WGS sequence"/>
</dbReference>
<organism evidence="6 7">
    <name type="scientific">Parabacteroides gordonii MS-1 = DSM 23371</name>
    <dbReference type="NCBI Taxonomy" id="1203610"/>
    <lineage>
        <taxon>Bacteria</taxon>
        <taxon>Pseudomonadati</taxon>
        <taxon>Bacteroidota</taxon>
        <taxon>Bacteroidia</taxon>
        <taxon>Bacteroidales</taxon>
        <taxon>Tannerellaceae</taxon>
        <taxon>Parabacteroides</taxon>
    </lineage>
</organism>
<dbReference type="Pfam" id="PF06321">
    <property type="entry name" value="P_gingi_FimA"/>
    <property type="match status" value="1"/>
</dbReference>
<evidence type="ECO:0000256" key="2">
    <source>
        <dbReference type="ARBA" id="ARBA00006011"/>
    </source>
</evidence>
<sequence length="411" mass="43828">MKLQNLIYATMVACAFSACSNDDDPNIPDPALEMDATLTVAFSSVGNNGSTLKSLTKADDNQYNTIGKIGIAVFNAGAMSPSMAEGALISYAEQDNLPGVDTTACVSVKSGVVKVLVVANPTADMFKSYNTYAGYLTAISDASIDENNLLMSSNAYDITVAKGRNTIATNASTVFGEDNKGTVAATENIKVYRNVARVEVPKIIVNPRSGFGKEGQYAKFTLKSIYVSNVRSSVSVFGKADNFWCPVVNTGADLITGNTIYGNQGIYSKYIKLFSSENVIDYSGTTAEKTFPDARIFVYDNSSTSTIVSPKDNATLLVIRGDYEYRAVEGGEIIKSEDAYWTTVINNTDPVSGDAGFPSHCGVLRNVKYLLNVTITGPGSGTEDPESNAASLTSKIEVVPWGQVVLNPDID</sequence>
<dbReference type="HOGENOM" id="CLU_057106_0_0_10"/>
<dbReference type="STRING" id="1203610.HMPREF1536_04597"/>